<proteinExistence type="predicted"/>
<name>A0A0A9F4C7_ARUDO</name>
<sequence>MLKQAATLSADMHMVKGVPRQKCKAEKQMKCYSLGWGGDPLPYP</sequence>
<reference evidence="1" key="1">
    <citation type="submission" date="2014-09" db="EMBL/GenBank/DDBJ databases">
        <authorList>
            <person name="Magalhaes I.L.F."/>
            <person name="Oliveira U."/>
            <person name="Santos F.R."/>
            <person name="Vidigal T.H.D.A."/>
            <person name="Brescovit A.D."/>
            <person name="Santos A.J."/>
        </authorList>
    </citation>
    <scope>NUCLEOTIDE SEQUENCE</scope>
    <source>
        <tissue evidence="1">Shoot tissue taken approximately 20 cm above the soil surface</tissue>
    </source>
</reference>
<evidence type="ECO:0000313" key="1">
    <source>
        <dbReference type="EMBL" id="JAE06059.1"/>
    </source>
</evidence>
<accession>A0A0A9F4C7</accession>
<dbReference type="AlphaFoldDB" id="A0A0A9F4C7"/>
<dbReference type="EMBL" id="GBRH01191837">
    <property type="protein sequence ID" value="JAE06059.1"/>
    <property type="molecule type" value="Transcribed_RNA"/>
</dbReference>
<protein>
    <submittedName>
        <fullName evidence="1">Uncharacterized protein</fullName>
    </submittedName>
</protein>
<organism evidence="1">
    <name type="scientific">Arundo donax</name>
    <name type="common">Giant reed</name>
    <name type="synonym">Donax arundinaceus</name>
    <dbReference type="NCBI Taxonomy" id="35708"/>
    <lineage>
        <taxon>Eukaryota</taxon>
        <taxon>Viridiplantae</taxon>
        <taxon>Streptophyta</taxon>
        <taxon>Embryophyta</taxon>
        <taxon>Tracheophyta</taxon>
        <taxon>Spermatophyta</taxon>
        <taxon>Magnoliopsida</taxon>
        <taxon>Liliopsida</taxon>
        <taxon>Poales</taxon>
        <taxon>Poaceae</taxon>
        <taxon>PACMAD clade</taxon>
        <taxon>Arundinoideae</taxon>
        <taxon>Arundineae</taxon>
        <taxon>Arundo</taxon>
    </lineage>
</organism>
<reference evidence="1" key="2">
    <citation type="journal article" date="2015" name="Data Brief">
        <title>Shoot transcriptome of the giant reed, Arundo donax.</title>
        <authorList>
            <person name="Barrero R.A."/>
            <person name="Guerrero F.D."/>
            <person name="Moolhuijzen P."/>
            <person name="Goolsby J.A."/>
            <person name="Tidwell J."/>
            <person name="Bellgard S.E."/>
            <person name="Bellgard M.I."/>
        </authorList>
    </citation>
    <scope>NUCLEOTIDE SEQUENCE</scope>
    <source>
        <tissue evidence="1">Shoot tissue taken approximately 20 cm above the soil surface</tissue>
    </source>
</reference>